<accession>A0ABV2D1C9</accession>
<evidence type="ECO:0000313" key="2">
    <source>
        <dbReference type="EMBL" id="MET1755650.1"/>
    </source>
</evidence>
<keyword evidence="3" id="KW-1185">Reference proteome</keyword>
<protein>
    <submittedName>
        <fullName evidence="2">Uncharacterized protein</fullName>
    </submittedName>
</protein>
<organism evidence="2 3">
    <name type="scientific">Novosphingobium kalidii</name>
    <dbReference type="NCBI Taxonomy" id="3230299"/>
    <lineage>
        <taxon>Bacteria</taxon>
        <taxon>Pseudomonadati</taxon>
        <taxon>Pseudomonadota</taxon>
        <taxon>Alphaproteobacteria</taxon>
        <taxon>Sphingomonadales</taxon>
        <taxon>Sphingomonadaceae</taxon>
        <taxon>Novosphingobium</taxon>
    </lineage>
</organism>
<comment type="caution">
    <text evidence="2">The sequence shown here is derived from an EMBL/GenBank/DDBJ whole genome shotgun (WGS) entry which is preliminary data.</text>
</comment>
<keyword evidence="1" id="KW-0812">Transmembrane</keyword>
<dbReference type="Proteomes" id="UP001548713">
    <property type="component" value="Unassembled WGS sequence"/>
</dbReference>
<proteinExistence type="predicted"/>
<gene>
    <name evidence="2" type="ORF">ABVV53_09290</name>
</gene>
<evidence type="ECO:0000313" key="3">
    <source>
        <dbReference type="Proteomes" id="UP001548713"/>
    </source>
</evidence>
<dbReference type="EMBL" id="JBEWLY010000013">
    <property type="protein sequence ID" value="MET1755650.1"/>
    <property type="molecule type" value="Genomic_DNA"/>
</dbReference>
<sequence>MPDLSFLEHVALALVVQAVVGLLSRNWWAGAAVASAYFVGREFAQAEYRWIETYGEGLRANMPWWGPFDVSVWPKLDQWLDWIAPVVVTCTVAWFVGRRNRC</sequence>
<keyword evidence="1" id="KW-0472">Membrane</keyword>
<dbReference type="RefSeq" id="WP_353984092.1">
    <property type="nucleotide sequence ID" value="NZ_JBEWLY010000013.1"/>
</dbReference>
<name>A0ABV2D1C9_9SPHN</name>
<keyword evidence="1" id="KW-1133">Transmembrane helix</keyword>
<feature type="transmembrane region" description="Helical" evidence="1">
    <location>
        <begin position="79"/>
        <end position="97"/>
    </location>
</feature>
<reference evidence="2 3" key="1">
    <citation type="submission" date="2024-07" db="EMBL/GenBank/DDBJ databases">
        <title>Novosphingobium kalidii RD2P27.</title>
        <authorList>
            <person name="Sun J.-Q."/>
        </authorList>
    </citation>
    <scope>NUCLEOTIDE SEQUENCE [LARGE SCALE GENOMIC DNA]</scope>
    <source>
        <strain evidence="2 3">RD2P27</strain>
    </source>
</reference>
<evidence type="ECO:0000256" key="1">
    <source>
        <dbReference type="SAM" id="Phobius"/>
    </source>
</evidence>